<dbReference type="EMBL" id="CAOQHR010000001">
    <property type="protein sequence ID" value="CAI6231920.1"/>
    <property type="molecule type" value="Genomic_DNA"/>
</dbReference>
<keyword evidence="3" id="KW-1185">Reference proteome</keyword>
<protein>
    <submittedName>
        <fullName evidence="2">Uncharacterized protein</fullName>
    </submittedName>
</protein>
<reference evidence="2" key="1">
    <citation type="submission" date="2023-01" db="EMBL/GenBank/DDBJ databases">
        <authorList>
            <person name="Van Ghelder C."/>
            <person name="Rancurel C."/>
        </authorList>
    </citation>
    <scope>NUCLEOTIDE SEQUENCE</scope>
    <source>
        <strain evidence="2">CNCM I-4278</strain>
    </source>
</reference>
<proteinExistence type="predicted"/>
<organism evidence="2 3">
    <name type="scientific">Periconia digitata</name>
    <dbReference type="NCBI Taxonomy" id="1303443"/>
    <lineage>
        <taxon>Eukaryota</taxon>
        <taxon>Fungi</taxon>
        <taxon>Dikarya</taxon>
        <taxon>Ascomycota</taxon>
        <taxon>Pezizomycotina</taxon>
        <taxon>Dothideomycetes</taxon>
        <taxon>Pleosporomycetidae</taxon>
        <taxon>Pleosporales</taxon>
        <taxon>Massarineae</taxon>
        <taxon>Periconiaceae</taxon>
        <taxon>Periconia</taxon>
    </lineage>
</organism>
<evidence type="ECO:0000256" key="1">
    <source>
        <dbReference type="SAM" id="MobiDB-lite"/>
    </source>
</evidence>
<accession>A0A9W4U1D4</accession>
<name>A0A9W4U1D4_9PLEO</name>
<gene>
    <name evidence="2" type="ORF">PDIGIT_LOCUS249</name>
</gene>
<feature type="region of interest" description="Disordered" evidence="1">
    <location>
        <begin position="23"/>
        <end position="51"/>
    </location>
</feature>
<sequence length="51" mass="5648">MRGTLAPTNPSPTTHNLYPIIHPSPLLSNSKSHGHKPTQTHLAVFHQSRNK</sequence>
<dbReference type="AlphaFoldDB" id="A0A9W4U1D4"/>
<evidence type="ECO:0000313" key="3">
    <source>
        <dbReference type="Proteomes" id="UP001152607"/>
    </source>
</evidence>
<evidence type="ECO:0000313" key="2">
    <source>
        <dbReference type="EMBL" id="CAI6231920.1"/>
    </source>
</evidence>
<dbReference type="Proteomes" id="UP001152607">
    <property type="component" value="Unassembled WGS sequence"/>
</dbReference>
<comment type="caution">
    <text evidence="2">The sequence shown here is derived from an EMBL/GenBank/DDBJ whole genome shotgun (WGS) entry which is preliminary data.</text>
</comment>